<gene>
    <name evidence="3" type="ORF">CEXT_315731</name>
</gene>
<comment type="caution">
    <text evidence="3">The sequence shown here is derived from an EMBL/GenBank/DDBJ whole genome shotgun (WGS) entry which is preliminary data.</text>
</comment>
<evidence type="ECO:0000256" key="1">
    <source>
        <dbReference type="SAM" id="MobiDB-lite"/>
    </source>
</evidence>
<accession>A0AAV4NKJ0</accession>
<keyword evidence="2" id="KW-1133">Transmembrane helix</keyword>
<evidence type="ECO:0000313" key="4">
    <source>
        <dbReference type="Proteomes" id="UP001054945"/>
    </source>
</evidence>
<evidence type="ECO:0000313" key="3">
    <source>
        <dbReference type="EMBL" id="GIX85276.1"/>
    </source>
</evidence>
<protein>
    <submittedName>
        <fullName evidence="3">Uncharacterized protein</fullName>
    </submittedName>
</protein>
<name>A0AAV4NKJ0_CAEEX</name>
<feature type="transmembrane region" description="Helical" evidence="2">
    <location>
        <begin position="178"/>
        <end position="195"/>
    </location>
</feature>
<feature type="region of interest" description="Disordered" evidence="1">
    <location>
        <begin position="109"/>
        <end position="132"/>
    </location>
</feature>
<reference evidence="3 4" key="1">
    <citation type="submission" date="2021-06" db="EMBL/GenBank/DDBJ databases">
        <title>Caerostris extrusa draft genome.</title>
        <authorList>
            <person name="Kono N."/>
            <person name="Arakawa K."/>
        </authorList>
    </citation>
    <scope>NUCLEOTIDE SEQUENCE [LARGE SCALE GENOMIC DNA]</scope>
</reference>
<proteinExistence type="predicted"/>
<dbReference type="AlphaFoldDB" id="A0AAV4NKJ0"/>
<keyword evidence="2" id="KW-0812">Transmembrane</keyword>
<sequence length="201" mass="22490">MHFCCRGVELSLPCNCLDYCNTSKTKFLPSGPYRSELTYLPPFFFFLLPPLVVYDTRQEKISNIYLVISLLNGRDLISEGRLQSVGAHQTSTVTVKPIFFPPHHRTRGKRAVKGRKKKSPTAIKNASTTDKDSKLLGNDSKMDIAGILEPVMHVDDVTRFSLLGEAAHLMHPLPPFSIFFHSAVFNPFLALVLSLNKGTNK</sequence>
<dbReference type="EMBL" id="BPLR01021041">
    <property type="protein sequence ID" value="GIX85276.1"/>
    <property type="molecule type" value="Genomic_DNA"/>
</dbReference>
<dbReference type="Proteomes" id="UP001054945">
    <property type="component" value="Unassembled WGS sequence"/>
</dbReference>
<organism evidence="3 4">
    <name type="scientific">Caerostris extrusa</name>
    <name type="common">Bark spider</name>
    <name type="synonym">Caerostris bankana</name>
    <dbReference type="NCBI Taxonomy" id="172846"/>
    <lineage>
        <taxon>Eukaryota</taxon>
        <taxon>Metazoa</taxon>
        <taxon>Ecdysozoa</taxon>
        <taxon>Arthropoda</taxon>
        <taxon>Chelicerata</taxon>
        <taxon>Arachnida</taxon>
        <taxon>Araneae</taxon>
        <taxon>Araneomorphae</taxon>
        <taxon>Entelegynae</taxon>
        <taxon>Araneoidea</taxon>
        <taxon>Araneidae</taxon>
        <taxon>Caerostris</taxon>
    </lineage>
</organism>
<keyword evidence="2" id="KW-0472">Membrane</keyword>
<keyword evidence="4" id="KW-1185">Reference proteome</keyword>
<evidence type="ECO:0000256" key="2">
    <source>
        <dbReference type="SAM" id="Phobius"/>
    </source>
</evidence>
<feature type="compositionally biased region" description="Basic residues" evidence="1">
    <location>
        <begin position="109"/>
        <end position="119"/>
    </location>
</feature>